<dbReference type="AlphaFoldDB" id="A0A0B5QVQ2"/>
<organism evidence="1 2">
    <name type="scientific">Clostridium beijerinckii</name>
    <name type="common">Clostridium MP</name>
    <dbReference type="NCBI Taxonomy" id="1520"/>
    <lineage>
        <taxon>Bacteria</taxon>
        <taxon>Bacillati</taxon>
        <taxon>Bacillota</taxon>
        <taxon>Clostridia</taxon>
        <taxon>Eubacteriales</taxon>
        <taxon>Clostridiaceae</taxon>
        <taxon>Clostridium</taxon>
    </lineage>
</organism>
<dbReference type="EMBL" id="CP010086">
    <property type="protein sequence ID" value="AJH02058.1"/>
    <property type="molecule type" value="Genomic_DNA"/>
</dbReference>
<dbReference type="Pfam" id="PF11155">
    <property type="entry name" value="DUF2935"/>
    <property type="match status" value="2"/>
</dbReference>
<dbReference type="Proteomes" id="UP000031866">
    <property type="component" value="Chromosome"/>
</dbReference>
<dbReference type="Gene3D" id="1.20.1260.120">
    <property type="entry name" value="Protein of unknown function DUF2935"/>
    <property type="match status" value="1"/>
</dbReference>
<evidence type="ECO:0008006" key="3">
    <source>
        <dbReference type="Google" id="ProtNLM"/>
    </source>
</evidence>
<name>A0A0B5QVQ2_CLOBE</name>
<gene>
    <name evidence="1" type="ORF">LF65_05547</name>
</gene>
<evidence type="ECO:0000313" key="2">
    <source>
        <dbReference type="Proteomes" id="UP000031866"/>
    </source>
</evidence>
<dbReference type="KEGG" id="cbei:LF65_05547"/>
<sequence length="307" mass="34636">MLSKQEFINQSLELNLFFLRIMREHSIFIEAALPPKNKDLISQADAFKNEFTTLLSRAILLSDGVIPFETLDSNEIITKYTIDAEKATQFATGIFIDSNITSMEKSLISGMRNSDTSMLTDNVYMLNHQSIAATNMIIKFKTKLRNDVLSCKVFTTLYPAVLNHVLSEAIIFTELLTRLQSGVGIGTKRDILILENFWDDKLAEHSFTIRGMLDPTEVELFNIANNFGKEFEALRDEASDMDKSAEDLSELTETTLSAATNLRNFKAQGTEGLLTCKIKSIILPLFADHVLRESNHYINLLKSFSNI</sequence>
<proteinExistence type="predicted"/>
<dbReference type="SUPFAM" id="SSF158430">
    <property type="entry name" value="Bacillus cereus metalloprotein-like"/>
    <property type="match status" value="2"/>
</dbReference>
<protein>
    <recommendedName>
        <fullName evidence="3">DUF2935 domain-containing protein</fullName>
    </recommendedName>
</protein>
<evidence type="ECO:0000313" key="1">
    <source>
        <dbReference type="EMBL" id="AJH02058.1"/>
    </source>
</evidence>
<dbReference type="RefSeq" id="WP_041900530.1">
    <property type="nucleotide sequence ID" value="NZ_CP010086.2"/>
</dbReference>
<dbReference type="OrthoDB" id="1633927at2"/>
<dbReference type="InterPro" id="IPR021328">
    <property type="entry name" value="CotB-like"/>
</dbReference>
<accession>A0A0B5QVQ2</accession>
<dbReference type="STRING" id="1520.LF65_05547"/>
<reference evidence="2" key="1">
    <citation type="submission" date="2014-12" db="EMBL/GenBank/DDBJ databases">
        <title>Genome sequence of Clostridium beijerinckii strain 59B.</title>
        <authorList>
            <person name="Little G.T."/>
            <person name="Minton N.P."/>
        </authorList>
    </citation>
    <scope>NUCLEOTIDE SEQUENCE [LARGE SCALE GENOMIC DNA]</scope>
    <source>
        <strain evidence="2">59B</strain>
    </source>
</reference>